<dbReference type="SUPFAM" id="SSF88697">
    <property type="entry name" value="PUA domain-like"/>
    <property type="match status" value="1"/>
</dbReference>
<keyword evidence="8" id="KW-1185">Reference proteome</keyword>
<dbReference type="Gene3D" id="2.30.130.10">
    <property type="entry name" value="PUA domain"/>
    <property type="match status" value="1"/>
</dbReference>
<dbReference type="GO" id="GO:0031120">
    <property type="term" value="P:snRNA pseudouridine synthesis"/>
    <property type="evidence" value="ECO:0007669"/>
    <property type="project" value="TreeGrafter"/>
</dbReference>
<dbReference type="InterPro" id="IPR012960">
    <property type="entry name" value="Dyskerin-like"/>
</dbReference>
<dbReference type="PANTHER" id="PTHR23127:SF0">
    <property type="entry name" value="H_ACA RIBONUCLEOPROTEIN COMPLEX SUBUNIT DKC1"/>
    <property type="match status" value="1"/>
</dbReference>
<dbReference type="NCBIfam" id="NF003280">
    <property type="entry name" value="PRK04270.1"/>
    <property type="match status" value="1"/>
</dbReference>
<reference evidence="7 8" key="1">
    <citation type="journal article" date="2015" name="Int. J. Syst. Evol. Microbiol.">
        <title>Methanoculleus sediminis sp. nov., a methanogen from sediments near a submarine mud volcano.</title>
        <authorList>
            <person name="Chen S.C."/>
            <person name="Chen M.F."/>
            <person name="Lai M.C."/>
            <person name="Weng C.Y."/>
            <person name="Wu S.Y."/>
            <person name="Lin S."/>
            <person name="Yang T.F."/>
            <person name="Chen P.C."/>
        </authorList>
    </citation>
    <scope>NUCLEOTIDE SEQUENCE [LARGE SCALE GENOMIC DNA]</scope>
    <source>
        <strain evidence="7 8">S3Fa</strain>
    </source>
</reference>
<dbReference type="AlphaFoldDB" id="A0A0H1R9Z1"/>
<dbReference type="InterPro" id="IPR015947">
    <property type="entry name" value="PUA-like_sf"/>
</dbReference>
<evidence type="ECO:0000259" key="5">
    <source>
        <dbReference type="SMART" id="SM00359"/>
    </source>
</evidence>
<dbReference type="GO" id="GO:0000495">
    <property type="term" value="P:box H/ACA sno(s)RNA 3'-end processing"/>
    <property type="evidence" value="ECO:0007669"/>
    <property type="project" value="TreeGrafter"/>
</dbReference>
<proteinExistence type="inferred from homology"/>
<comment type="caution">
    <text evidence="7">The sequence shown here is derived from an EMBL/GenBank/DDBJ whole genome shotgun (WGS) entry which is preliminary data.</text>
</comment>
<evidence type="ECO:0000256" key="3">
    <source>
        <dbReference type="HAMAP-Rule" id="MF_01081"/>
    </source>
</evidence>
<evidence type="ECO:0000313" key="7">
    <source>
        <dbReference type="EMBL" id="KLK89407.1"/>
    </source>
</evidence>
<keyword evidence="2 3" id="KW-0413">Isomerase</keyword>
<dbReference type="OrthoDB" id="35866at2157"/>
<dbReference type="GO" id="GO:1990481">
    <property type="term" value="P:mRNA pseudouridine synthesis"/>
    <property type="evidence" value="ECO:0007669"/>
    <property type="project" value="TreeGrafter"/>
</dbReference>
<dbReference type="Pfam" id="PF16198">
    <property type="entry name" value="TruB_C_2"/>
    <property type="match status" value="1"/>
</dbReference>
<keyword evidence="1 3" id="KW-0819">tRNA processing</keyword>
<dbReference type="InterPro" id="IPR020103">
    <property type="entry name" value="PsdUridine_synth_cat_dom_sf"/>
</dbReference>
<dbReference type="EC" id="5.4.99.25" evidence="3"/>
<dbReference type="SMART" id="SM01136">
    <property type="entry name" value="DKCLD"/>
    <property type="match status" value="1"/>
</dbReference>
<dbReference type="PROSITE" id="PS50890">
    <property type="entry name" value="PUA"/>
    <property type="match status" value="1"/>
</dbReference>
<dbReference type="SUPFAM" id="SSF55120">
    <property type="entry name" value="Pseudouridine synthase"/>
    <property type="match status" value="1"/>
</dbReference>
<feature type="region of interest" description="Disordered" evidence="4">
    <location>
        <begin position="1"/>
        <end position="20"/>
    </location>
</feature>
<feature type="domain" description="PUA" evidence="5">
    <location>
        <begin position="213"/>
        <end position="287"/>
    </location>
</feature>
<evidence type="ECO:0000259" key="6">
    <source>
        <dbReference type="SMART" id="SM01136"/>
    </source>
</evidence>
<dbReference type="InterPro" id="IPR002478">
    <property type="entry name" value="PUA"/>
</dbReference>
<dbReference type="RefSeq" id="WP_048180799.1">
    <property type="nucleotide sequence ID" value="NZ_JXOJ01000001.1"/>
</dbReference>
<organism evidence="7 8">
    <name type="scientific">Methanoculleus sediminis</name>
    <dbReference type="NCBI Taxonomy" id="1550566"/>
    <lineage>
        <taxon>Archaea</taxon>
        <taxon>Methanobacteriati</taxon>
        <taxon>Methanobacteriota</taxon>
        <taxon>Stenosarchaea group</taxon>
        <taxon>Methanomicrobia</taxon>
        <taxon>Methanomicrobiales</taxon>
        <taxon>Methanomicrobiaceae</taxon>
        <taxon>Methanoculleus</taxon>
    </lineage>
</organism>
<dbReference type="NCBIfam" id="TIGR00425">
    <property type="entry name" value="CBF5"/>
    <property type="match status" value="1"/>
</dbReference>
<dbReference type="Pfam" id="PF01509">
    <property type="entry name" value="TruB_N"/>
    <property type="match status" value="1"/>
</dbReference>
<dbReference type="Gene3D" id="3.30.2350.10">
    <property type="entry name" value="Pseudouridine synthase"/>
    <property type="match status" value="1"/>
</dbReference>
<dbReference type="GO" id="GO:0003723">
    <property type="term" value="F:RNA binding"/>
    <property type="evidence" value="ECO:0007669"/>
    <property type="project" value="InterPro"/>
</dbReference>
<evidence type="ECO:0000313" key="8">
    <source>
        <dbReference type="Proteomes" id="UP000035301"/>
    </source>
</evidence>
<dbReference type="SMART" id="SM00359">
    <property type="entry name" value="PUA"/>
    <property type="match status" value="1"/>
</dbReference>
<dbReference type="InterPro" id="IPR002501">
    <property type="entry name" value="PsdUridine_synth_N"/>
</dbReference>
<dbReference type="PANTHER" id="PTHR23127">
    <property type="entry name" value="CENTROMERE/MICROTUBULE BINDING PROTEIN CBF5"/>
    <property type="match status" value="1"/>
</dbReference>
<accession>A0A0H1R9Z1</accession>
<dbReference type="InterPro" id="IPR036974">
    <property type="entry name" value="PUA_sf"/>
</dbReference>
<dbReference type="HAMAP" id="MF_01081">
    <property type="entry name" value="TruB_arch"/>
    <property type="match status" value="1"/>
</dbReference>
<name>A0A0H1R9Z1_9EURY</name>
<comment type="function">
    <text evidence="3">Could be responsible for synthesis of pseudouridine from uracil-55 in the psi GC loop of transfer RNAs.</text>
</comment>
<dbReference type="GO" id="GO:0160148">
    <property type="term" value="F:tRNA pseudouridine(55) synthase activity"/>
    <property type="evidence" value="ECO:0007669"/>
    <property type="project" value="UniProtKB-EC"/>
</dbReference>
<protein>
    <recommendedName>
        <fullName evidence="3">Probable tRNA pseudouridine synthase B</fullName>
        <ecNumber evidence="3">5.4.99.25</ecNumber>
    </recommendedName>
    <alternativeName>
        <fullName evidence="3">tRNA pseudouridine(55) synthase</fullName>
        <shortName evidence="3">Psi55 synthase</shortName>
    </alternativeName>
    <alternativeName>
        <fullName evidence="3">tRNA pseudouridylate synthase</fullName>
    </alternativeName>
    <alternativeName>
        <fullName evidence="3">tRNA-uridine isomerase</fullName>
    </alternativeName>
</protein>
<dbReference type="InterPro" id="IPR032819">
    <property type="entry name" value="TruB_C"/>
</dbReference>
<dbReference type="GO" id="GO:0031118">
    <property type="term" value="P:rRNA pseudouridine synthesis"/>
    <property type="evidence" value="ECO:0007669"/>
    <property type="project" value="TreeGrafter"/>
</dbReference>
<feature type="domain" description="Dyskerin-like" evidence="6">
    <location>
        <begin position="1"/>
        <end position="28"/>
    </location>
</feature>
<gene>
    <name evidence="3" type="primary">truB</name>
    <name evidence="7" type="ORF">SZ63_01730</name>
</gene>
<dbReference type="STRING" id="1550566.SZ63_01730"/>
<dbReference type="GO" id="GO:0031119">
    <property type="term" value="P:tRNA pseudouridine synthesis"/>
    <property type="evidence" value="ECO:0007669"/>
    <property type="project" value="UniProtKB-UniRule"/>
</dbReference>
<dbReference type="Proteomes" id="UP000035301">
    <property type="component" value="Unassembled WGS sequence"/>
</dbReference>
<evidence type="ECO:0000256" key="1">
    <source>
        <dbReference type="ARBA" id="ARBA00022694"/>
    </source>
</evidence>
<comment type="similarity">
    <text evidence="3">Belongs to the pseudouridine synthase TruB family. Type 2 subfamily.</text>
</comment>
<dbReference type="Pfam" id="PF01472">
    <property type="entry name" value="PUA"/>
    <property type="match status" value="1"/>
</dbReference>
<dbReference type="PATRIC" id="fig|1550566.3.peg.363"/>
<evidence type="ECO:0000256" key="2">
    <source>
        <dbReference type="ARBA" id="ARBA00023235"/>
    </source>
</evidence>
<evidence type="ECO:0000256" key="4">
    <source>
        <dbReference type="SAM" id="MobiDB-lite"/>
    </source>
</evidence>
<dbReference type="InterPro" id="IPR026326">
    <property type="entry name" value="TruB_arch"/>
</dbReference>
<feature type="active site" description="Nucleophile" evidence="3">
    <location>
        <position position="46"/>
    </location>
</feature>
<sequence>MTGQNGSVPESGIVVVDKPRGPSSHQVTAWVGDILGRRVGHAGTLDPQVSGVLIVMFGGAVRLAPVLLSHNKEYVCLMRLHGDASREAVERAAEEFTGRIYQRPPRKSAVKRNLRIRKIQEIEILDMDGRLVLFRVRCDAGTYIRTLCVHLGYALGVCAHMEELRRLRSGSFDETAAVTLHELADAARAAREGDPEHLQKMIFPAAAAVADLAKVVVRDTAVDAVCHGAVLAGVGVVGKEGGFAKGETVAIVTERGELVGLGRALVASSALKPGEPGFVVAPTTVLMQPGTYPRGWKTHAGS</sequence>
<dbReference type="InterPro" id="IPR004802">
    <property type="entry name" value="tRNA_PsdUridine_synth_B_fam"/>
</dbReference>
<comment type="catalytic activity">
    <reaction evidence="3">
        <text>uridine(55) in tRNA = pseudouridine(55) in tRNA</text>
        <dbReference type="Rhea" id="RHEA:42532"/>
        <dbReference type="Rhea" id="RHEA-COMP:10101"/>
        <dbReference type="Rhea" id="RHEA-COMP:10102"/>
        <dbReference type="ChEBI" id="CHEBI:65314"/>
        <dbReference type="ChEBI" id="CHEBI:65315"/>
        <dbReference type="EC" id="5.4.99.25"/>
    </reaction>
</comment>
<dbReference type="EMBL" id="JXOJ01000001">
    <property type="protein sequence ID" value="KLK89407.1"/>
    <property type="molecule type" value="Genomic_DNA"/>
</dbReference>